<dbReference type="OrthoDB" id="9805913at2"/>
<keyword evidence="3" id="KW-0418">Kinase</keyword>
<evidence type="ECO:0000256" key="2">
    <source>
        <dbReference type="ARBA" id="ARBA00022679"/>
    </source>
</evidence>
<accession>A1VWF4</accession>
<dbReference type="RefSeq" id="WP_011798353.1">
    <property type="nucleotide sequence ID" value="NC_008759.1"/>
</dbReference>
<proteinExistence type="inferred from homology"/>
<dbReference type="AlphaFoldDB" id="A1VWF4"/>
<dbReference type="Pfam" id="PF13657">
    <property type="entry name" value="Couple_hipA"/>
    <property type="match status" value="1"/>
</dbReference>
<dbReference type="InterPro" id="IPR052028">
    <property type="entry name" value="HipA_Ser/Thr_kinase"/>
</dbReference>
<evidence type="ECO:0000313" key="7">
    <source>
        <dbReference type="Proteomes" id="UP000000644"/>
    </source>
</evidence>
<evidence type="ECO:0000259" key="4">
    <source>
        <dbReference type="Pfam" id="PF07804"/>
    </source>
</evidence>
<dbReference type="InterPro" id="IPR017508">
    <property type="entry name" value="HipA_N1"/>
</dbReference>
<feature type="domain" description="HipA N-terminal subdomain 1" evidence="5">
    <location>
        <begin position="47"/>
        <end position="128"/>
    </location>
</feature>
<evidence type="ECO:0000313" key="6">
    <source>
        <dbReference type="EMBL" id="ABM39982.1"/>
    </source>
</evidence>
<reference evidence="7" key="1">
    <citation type="journal article" date="2009" name="Environ. Microbiol.">
        <title>The genome of Polaromonas naphthalenivorans strain CJ2, isolated from coal tar-contaminated sediment, reveals physiological and metabolic versatility and evolution through extensive horizontal gene transfer.</title>
        <authorList>
            <person name="Yagi J.M."/>
            <person name="Sims D."/>
            <person name="Brettin T."/>
            <person name="Bruce D."/>
            <person name="Madsen E.L."/>
        </authorList>
    </citation>
    <scope>NUCLEOTIDE SEQUENCE [LARGE SCALE GENOMIC DNA]</scope>
    <source>
        <strain evidence="7">CJ2</strain>
        <plasmid evidence="7">Plasmid pPNAP03</plasmid>
    </source>
</reference>
<dbReference type="InterPro" id="IPR012893">
    <property type="entry name" value="HipA-like_C"/>
</dbReference>
<dbReference type="GO" id="GO:0005829">
    <property type="term" value="C:cytosol"/>
    <property type="evidence" value="ECO:0007669"/>
    <property type="project" value="TreeGrafter"/>
</dbReference>
<geneLocation type="plasmid" evidence="6 7">
    <name>pPNAP03</name>
</geneLocation>
<dbReference type="GO" id="GO:0004674">
    <property type="term" value="F:protein serine/threonine kinase activity"/>
    <property type="evidence" value="ECO:0007669"/>
    <property type="project" value="TreeGrafter"/>
</dbReference>
<evidence type="ECO:0000256" key="1">
    <source>
        <dbReference type="ARBA" id="ARBA00010164"/>
    </source>
</evidence>
<organism evidence="6 7">
    <name type="scientific">Polaromonas naphthalenivorans (strain CJ2)</name>
    <dbReference type="NCBI Taxonomy" id="365044"/>
    <lineage>
        <taxon>Bacteria</taxon>
        <taxon>Pseudomonadati</taxon>
        <taxon>Pseudomonadota</taxon>
        <taxon>Betaproteobacteria</taxon>
        <taxon>Burkholderiales</taxon>
        <taxon>Comamonadaceae</taxon>
        <taxon>Polaromonas</taxon>
    </lineage>
</organism>
<dbReference type="HOGENOM" id="CLU_041102_0_0_4"/>
<comment type="similarity">
    <text evidence="1">Belongs to the HipA Ser/Thr kinase family.</text>
</comment>
<name>A1VWF4_POLNA</name>
<evidence type="ECO:0000256" key="3">
    <source>
        <dbReference type="ARBA" id="ARBA00022777"/>
    </source>
</evidence>
<dbReference type="Pfam" id="PF07804">
    <property type="entry name" value="HipA_C"/>
    <property type="match status" value="1"/>
</dbReference>
<dbReference type="Gene3D" id="1.10.1070.20">
    <property type="match status" value="1"/>
</dbReference>
<gene>
    <name evidence="6" type="ordered locus">Pnap_4918</name>
</gene>
<dbReference type="PANTHER" id="PTHR37419">
    <property type="entry name" value="SERINE/THREONINE-PROTEIN KINASE TOXIN HIPA"/>
    <property type="match status" value="1"/>
</dbReference>
<keyword evidence="6" id="KW-0614">Plasmid</keyword>
<feature type="domain" description="HipA-like C-terminal" evidence="4">
    <location>
        <begin position="177"/>
        <end position="396"/>
    </location>
</feature>
<protein>
    <submittedName>
        <fullName evidence="6">HipA domain protein</fullName>
    </submittedName>
</protein>
<dbReference type="Proteomes" id="UP000000644">
    <property type="component" value="Plasmid pPNAP03"/>
</dbReference>
<dbReference type="EMBL" id="CP000532">
    <property type="protein sequence ID" value="ABM39982.1"/>
    <property type="molecule type" value="Genomic_DNA"/>
</dbReference>
<evidence type="ECO:0000259" key="5">
    <source>
        <dbReference type="Pfam" id="PF13657"/>
    </source>
</evidence>
<keyword evidence="7" id="KW-1185">Reference proteome</keyword>
<sequence>MISNKTSPLNSPERENEPLWVWVYLPGQAEPVLCGRYDRTRNEVGIVGAFTYGRSYLEREDGVPLDPIILPLQTKRYETAALDGWFSVLLDAGPDAWGRRLIDRAIGVQDERGYLLHARGQTVGALAFSDSRETPPARAHSTTPQTLEYTLALHARVEAGESLSPEESVYLLGEAGSGGVRPKLTLEDGGALWLVKGISVKDSVELAPVPCVEAALLTLADACDITVPRHSVRQLDGKPVLLVERFDRSPLSGGGFGRWRYASARSIFWSNPEVAKYSFQGSYTNLARQLRVWERSPTRSVRELYRRVVFNALVGNTDDHDKNHGVVAGADREFVLAPAFDLTISEKLSKRNYLALSFGTKGGEISLENLLSDCAVFGYTPAQAREIIDEQWKTLSSRLLETIVANGSAEAAAARTIARIPGYSILDLG</sequence>
<dbReference type="PANTHER" id="PTHR37419:SF8">
    <property type="entry name" value="TOXIN YJJJ"/>
    <property type="match status" value="1"/>
</dbReference>
<keyword evidence="2" id="KW-0808">Transferase</keyword>
<dbReference type="KEGG" id="pna:Pnap_4918"/>